<feature type="binding site" evidence="1">
    <location>
        <position position="145"/>
    </location>
    <ligand>
        <name>Mn(2+)</name>
        <dbReference type="ChEBI" id="CHEBI:29035"/>
        <label>2</label>
    </ligand>
</feature>
<feature type="domain" description="Peptidase M20 dimerisation" evidence="2">
    <location>
        <begin position="190"/>
        <end position="287"/>
    </location>
</feature>
<keyword evidence="1" id="KW-0464">Manganese</keyword>
<dbReference type="Gene3D" id="3.40.630.10">
    <property type="entry name" value="Zn peptidases"/>
    <property type="match status" value="1"/>
</dbReference>
<keyword evidence="3" id="KW-0378">Hydrolase</keyword>
<keyword evidence="4" id="KW-1185">Reference proteome</keyword>
<dbReference type="PANTHER" id="PTHR11014:SF63">
    <property type="entry name" value="METALLOPEPTIDASE, PUTATIVE (AFU_ORTHOLOGUE AFUA_6G09600)-RELATED"/>
    <property type="match status" value="1"/>
</dbReference>
<organism evidence="3 4">
    <name type="scientific">Blautia segnis</name>
    <dbReference type="NCBI Taxonomy" id="2763030"/>
    <lineage>
        <taxon>Bacteria</taxon>
        <taxon>Bacillati</taxon>
        <taxon>Bacillota</taxon>
        <taxon>Clostridia</taxon>
        <taxon>Lachnospirales</taxon>
        <taxon>Lachnospiraceae</taxon>
        <taxon>Blautia</taxon>
    </lineage>
</organism>
<keyword evidence="1" id="KW-0479">Metal-binding</keyword>
<comment type="caution">
    <text evidence="3">The sequence shown here is derived from an EMBL/GenBank/DDBJ whole genome shotgun (WGS) entry which is preliminary data.</text>
</comment>
<evidence type="ECO:0000256" key="1">
    <source>
        <dbReference type="PIRSR" id="PIRSR005962-1"/>
    </source>
</evidence>
<dbReference type="AlphaFoldDB" id="A0A8I0AFG1"/>
<feature type="binding site" evidence="1">
    <location>
        <position position="170"/>
    </location>
    <ligand>
        <name>Mn(2+)</name>
        <dbReference type="ChEBI" id="CHEBI:29035"/>
        <label>2</label>
    </ligand>
</feature>
<name>A0A8I0AFG1_9FIRM</name>
<dbReference type="SUPFAM" id="SSF53187">
    <property type="entry name" value="Zn-dependent exopeptidases"/>
    <property type="match status" value="1"/>
</dbReference>
<dbReference type="InterPro" id="IPR017439">
    <property type="entry name" value="Amidohydrolase"/>
</dbReference>
<dbReference type="GO" id="GO:0016787">
    <property type="term" value="F:hydrolase activity"/>
    <property type="evidence" value="ECO:0007669"/>
    <property type="project" value="UniProtKB-KW"/>
</dbReference>
<sequence>MPENTKYQRRFEPYEKELIEIRRHLHRHPELGLQEFETSAFIRDYLEKLGYRLTKVEPTGWIAEHPCQETAAFADKKQVVLRSEMDALPIQEQTGLPFASEREGVMHACGHDGIVATALILAKILAKEKEQFPVKVRFLFEPAEEIGEGAKRMLSAGALEPKPDAFLMFHYAVDMPFGMAVHEGQASAMINGMEIRVHGKSSHWCQASQGIDSIYAASLVVQALHDLNETYQGKGPCLVGIGTFHGGEYSNIITDLVTLRGNIRAAYEEDYQALDEKMQAVLQEIEKRTGTRIEIEYPKPAVLPFANDASLTRIAAAAGKKVFGEHFILEDENQLFLSGDNAYRYFQKSRGLFSVFLAGIPGKTYPLHHPKFQIDEAVLPYSLEALYEILAGISREEEN</sequence>
<reference evidence="3 4" key="1">
    <citation type="submission" date="2020-08" db="EMBL/GenBank/DDBJ databases">
        <title>Genome public.</title>
        <authorList>
            <person name="Liu C."/>
            <person name="Sun Q."/>
        </authorList>
    </citation>
    <scope>NUCLEOTIDE SEQUENCE [LARGE SCALE GENOMIC DNA]</scope>
    <source>
        <strain evidence="3 4">BX17</strain>
    </source>
</reference>
<dbReference type="InterPro" id="IPR036264">
    <property type="entry name" value="Bact_exopeptidase_dim_dom"/>
</dbReference>
<dbReference type="NCBIfam" id="TIGR01891">
    <property type="entry name" value="amidohydrolases"/>
    <property type="match status" value="1"/>
</dbReference>
<evidence type="ECO:0000313" key="4">
    <source>
        <dbReference type="Proteomes" id="UP000652847"/>
    </source>
</evidence>
<dbReference type="InterPro" id="IPR002933">
    <property type="entry name" value="Peptidase_M20"/>
</dbReference>
<dbReference type="PIRSF" id="PIRSF005962">
    <property type="entry name" value="Pept_M20D_amidohydro"/>
    <property type="match status" value="1"/>
</dbReference>
<feature type="binding site" evidence="1">
    <location>
        <position position="111"/>
    </location>
    <ligand>
        <name>Mn(2+)</name>
        <dbReference type="ChEBI" id="CHEBI:29035"/>
        <label>2</label>
    </ligand>
</feature>
<proteinExistence type="predicted"/>
<dbReference type="SUPFAM" id="SSF55031">
    <property type="entry name" value="Bacterial exopeptidase dimerisation domain"/>
    <property type="match status" value="1"/>
</dbReference>
<dbReference type="Gene3D" id="3.30.70.360">
    <property type="match status" value="1"/>
</dbReference>
<dbReference type="RefSeq" id="WP_021925580.1">
    <property type="nucleotide sequence ID" value="NZ_JACOOT010000039.1"/>
</dbReference>
<evidence type="ECO:0000259" key="2">
    <source>
        <dbReference type="Pfam" id="PF07687"/>
    </source>
</evidence>
<dbReference type="Proteomes" id="UP000652847">
    <property type="component" value="Unassembled WGS sequence"/>
</dbReference>
<dbReference type="Pfam" id="PF01546">
    <property type="entry name" value="Peptidase_M20"/>
    <property type="match status" value="1"/>
</dbReference>
<feature type="binding site" evidence="1">
    <location>
        <position position="368"/>
    </location>
    <ligand>
        <name>Mn(2+)</name>
        <dbReference type="ChEBI" id="CHEBI:29035"/>
        <label>2</label>
    </ligand>
</feature>
<feature type="binding site" evidence="1">
    <location>
        <position position="109"/>
    </location>
    <ligand>
        <name>Mn(2+)</name>
        <dbReference type="ChEBI" id="CHEBI:29035"/>
        <label>2</label>
    </ligand>
</feature>
<comment type="cofactor">
    <cofactor evidence="1">
        <name>Mn(2+)</name>
        <dbReference type="ChEBI" id="CHEBI:29035"/>
    </cofactor>
    <text evidence="1">The Mn(2+) ion enhances activity.</text>
</comment>
<dbReference type="GO" id="GO:0046872">
    <property type="term" value="F:metal ion binding"/>
    <property type="evidence" value="ECO:0007669"/>
    <property type="project" value="UniProtKB-KW"/>
</dbReference>
<evidence type="ECO:0000313" key="3">
    <source>
        <dbReference type="EMBL" id="MBC5652766.1"/>
    </source>
</evidence>
<dbReference type="CDD" id="cd03886">
    <property type="entry name" value="M20_Acy1"/>
    <property type="match status" value="1"/>
</dbReference>
<dbReference type="InterPro" id="IPR011650">
    <property type="entry name" value="Peptidase_M20_dimer"/>
</dbReference>
<protein>
    <submittedName>
        <fullName evidence="3">Amidohydrolase</fullName>
    </submittedName>
</protein>
<dbReference type="EMBL" id="JACOOT010000039">
    <property type="protein sequence ID" value="MBC5652766.1"/>
    <property type="molecule type" value="Genomic_DNA"/>
</dbReference>
<gene>
    <name evidence="3" type="ORF">H8S54_17060</name>
</gene>
<dbReference type="PANTHER" id="PTHR11014">
    <property type="entry name" value="PEPTIDASE M20 FAMILY MEMBER"/>
    <property type="match status" value="1"/>
</dbReference>
<dbReference type="Pfam" id="PF07687">
    <property type="entry name" value="M20_dimer"/>
    <property type="match status" value="1"/>
</dbReference>
<accession>A0A8I0AFG1</accession>